<protein>
    <recommendedName>
        <fullName evidence="8">Transcriptional coactivator p15 (PC4) C-terminal domain-containing protein</fullName>
    </recommendedName>
</protein>
<dbReference type="GO" id="GO:0005634">
    <property type="term" value="C:nucleus"/>
    <property type="evidence" value="ECO:0007669"/>
    <property type="project" value="UniProtKB-SubCell"/>
</dbReference>
<evidence type="ECO:0000256" key="5">
    <source>
        <dbReference type="ARBA" id="ARBA00023163"/>
    </source>
</evidence>
<evidence type="ECO:0000256" key="3">
    <source>
        <dbReference type="ARBA" id="ARBA00023015"/>
    </source>
</evidence>
<dbReference type="InterPro" id="IPR003173">
    <property type="entry name" value="PC4_C"/>
</dbReference>
<keyword evidence="3" id="KW-0805">Transcription regulation</keyword>
<reference evidence="9 10" key="1">
    <citation type="journal article" date="2018" name="Nat. Ecol. Evol.">
        <title>Genomic signatures of mitonuclear coevolution across populations of Tigriopus californicus.</title>
        <authorList>
            <person name="Barreto F.S."/>
            <person name="Watson E.T."/>
            <person name="Lima T.G."/>
            <person name="Willett C.S."/>
            <person name="Edmands S."/>
            <person name="Li W."/>
            <person name="Burton R.S."/>
        </authorList>
    </citation>
    <scope>NUCLEOTIDE SEQUENCE [LARGE SCALE GENOMIC DNA]</scope>
    <source>
        <strain evidence="9 10">San Diego</strain>
    </source>
</reference>
<evidence type="ECO:0000256" key="7">
    <source>
        <dbReference type="SAM" id="MobiDB-lite"/>
    </source>
</evidence>
<keyword evidence="6" id="KW-0539">Nucleus</keyword>
<evidence type="ECO:0000256" key="2">
    <source>
        <dbReference type="ARBA" id="ARBA00009001"/>
    </source>
</evidence>
<dbReference type="SUPFAM" id="SSF54447">
    <property type="entry name" value="ssDNA-binding transcriptional regulator domain"/>
    <property type="match status" value="1"/>
</dbReference>
<dbReference type="PANTHER" id="PTHR13215">
    <property type="entry name" value="RNA POLYMERASE II TRANSCRIPTIONAL COACTIVATOR"/>
    <property type="match status" value="1"/>
</dbReference>
<dbReference type="AlphaFoldDB" id="A0A553PKK2"/>
<comment type="subcellular location">
    <subcellularLocation>
        <location evidence="1">Nucleus</location>
    </subcellularLocation>
</comment>
<dbReference type="STRING" id="6832.A0A553PKK2"/>
<feature type="compositionally biased region" description="Low complexity" evidence="7">
    <location>
        <begin position="34"/>
        <end position="47"/>
    </location>
</feature>
<dbReference type="GO" id="GO:0003713">
    <property type="term" value="F:transcription coactivator activity"/>
    <property type="evidence" value="ECO:0007669"/>
    <property type="project" value="InterPro"/>
</dbReference>
<dbReference type="GO" id="GO:0003677">
    <property type="term" value="F:DNA binding"/>
    <property type="evidence" value="ECO:0007669"/>
    <property type="project" value="UniProtKB-KW"/>
</dbReference>
<evidence type="ECO:0000256" key="6">
    <source>
        <dbReference type="ARBA" id="ARBA00023242"/>
    </source>
</evidence>
<dbReference type="OMA" id="DIRDYWM"/>
<keyword evidence="10" id="KW-1185">Reference proteome</keyword>
<evidence type="ECO:0000256" key="4">
    <source>
        <dbReference type="ARBA" id="ARBA00023125"/>
    </source>
</evidence>
<feature type="compositionally biased region" description="Gly residues" evidence="7">
    <location>
        <begin position="48"/>
        <end position="60"/>
    </location>
</feature>
<dbReference type="OrthoDB" id="2505440at2759"/>
<evidence type="ECO:0000313" key="9">
    <source>
        <dbReference type="EMBL" id="TRY78210.1"/>
    </source>
</evidence>
<evidence type="ECO:0000313" key="10">
    <source>
        <dbReference type="Proteomes" id="UP000318571"/>
    </source>
</evidence>
<feature type="region of interest" description="Disordered" evidence="7">
    <location>
        <begin position="1"/>
        <end position="74"/>
    </location>
</feature>
<comment type="similarity">
    <text evidence="2">Belongs to the transcriptional coactivator PC4 family.</text>
</comment>
<evidence type="ECO:0000259" key="8">
    <source>
        <dbReference type="Pfam" id="PF02229"/>
    </source>
</evidence>
<name>A0A553PKK2_TIGCA</name>
<proteinExistence type="inferred from homology"/>
<dbReference type="EMBL" id="VCGU01000003">
    <property type="protein sequence ID" value="TRY78210.1"/>
    <property type="molecule type" value="Genomic_DNA"/>
</dbReference>
<dbReference type="Pfam" id="PF02229">
    <property type="entry name" value="PC4"/>
    <property type="match status" value="1"/>
</dbReference>
<gene>
    <name evidence="9" type="ORF">TCAL_14442</name>
</gene>
<dbReference type="GO" id="GO:0060261">
    <property type="term" value="P:positive regulation of transcription initiation by RNA polymerase II"/>
    <property type="evidence" value="ECO:0007669"/>
    <property type="project" value="InterPro"/>
</dbReference>
<accession>A0A553PKK2</accession>
<sequence>MPKPGKKRSKLDESSDSDSGPEDRTPVKSRKSDASSGSTAKTAPAKAGGAGAGRSGGGGNPAVEGQEPTWELGKMKKVKVREWRNQVFIDIREWYVDRSTMEEKPGKKGISLSAEQYQKFKTIIEEIDAALP</sequence>
<organism evidence="9 10">
    <name type="scientific">Tigriopus californicus</name>
    <name type="common">Marine copepod</name>
    <dbReference type="NCBI Taxonomy" id="6832"/>
    <lineage>
        <taxon>Eukaryota</taxon>
        <taxon>Metazoa</taxon>
        <taxon>Ecdysozoa</taxon>
        <taxon>Arthropoda</taxon>
        <taxon>Crustacea</taxon>
        <taxon>Multicrustacea</taxon>
        <taxon>Hexanauplia</taxon>
        <taxon>Copepoda</taxon>
        <taxon>Harpacticoida</taxon>
        <taxon>Harpacticidae</taxon>
        <taxon>Tigriopus</taxon>
    </lineage>
</organism>
<keyword evidence="4" id="KW-0238">DNA-binding</keyword>
<dbReference type="InterPro" id="IPR009044">
    <property type="entry name" value="ssDNA-bd_transcriptional_reg"/>
</dbReference>
<feature type="domain" description="Transcriptional coactivator p15 (PC4) C-terminal" evidence="8">
    <location>
        <begin position="70"/>
        <end position="122"/>
    </location>
</feature>
<dbReference type="Gene3D" id="2.30.31.10">
    <property type="entry name" value="Transcriptional Coactivator Pc4, Chain A"/>
    <property type="match status" value="1"/>
</dbReference>
<feature type="compositionally biased region" description="Basic and acidic residues" evidence="7">
    <location>
        <begin position="21"/>
        <end position="33"/>
    </location>
</feature>
<dbReference type="Proteomes" id="UP000318571">
    <property type="component" value="Chromosome 11"/>
</dbReference>
<keyword evidence="5" id="KW-0804">Transcription</keyword>
<dbReference type="InterPro" id="IPR045125">
    <property type="entry name" value="Sub1/Tcp4-like"/>
</dbReference>
<evidence type="ECO:0000256" key="1">
    <source>
        <dbReference type="ARBA" id="ARBA00004123"/>
    </source>
</evidence>
<comment type="caution">
    <text evidence="9">The sequence shown here is derived from an EMBL/GenBank/DDBJ whole genome shotgun (WGS) entry which is preliminary data.</text>
</comment>